<sequence>MFKRVTGKWGTLVSMGENLSGTMNFEKIEMLISITQLKKVEEVVLLEVGDIKFPVSVREKEWSEESKNISSKMESQQEVADESVSESESVIGLESENSLEGNRNVLVEITMEKDIENEIVERECQKMLGEFNEGDHDAGSSGIFAREDFGVNRRDRVREDVVDMGLTSVMGLGDWAREDVVNMGIDLVLGSSGNSDMQLVVEGVGSIRKEGQHLSEVNTPIVEQTSSNNSELPETGAAVGRSGGLMVRLYCSGRLYGFGVLRVFGWVKFNSCGVEFEDEVGCGGVLRDLDGVVRALFSGPVHRKNPLQLRWARLSLFWMWFLAMGWKGKRFLSIEVGSIEVFNWVENNGVRPWLLHTFFNEMESKGCGVGYVLFSKADKQASMMAFALVFTVMWLYGVFSTGVVF</sequence>
<evidence type="ECO:0000256" key="1">
    <source>
        <dbReference type="SAM" id="MobiDB-lite"/>
    </source>
</evidence>
<keyword evidence="2" id="KW-1133">Transmembrane helix</keyword>
<dbReference type="Proteomes" id="UP001358586">
    <property type="component" value="Chromosome 11"/>
</dbReference>
<comment type="caution">
    <text evidence="3">The sequence shown here is derived from an EMBL/GenBank/DDBJ whole genome shotgun (WGS) entry which is preliminary data.</text>
</comment>
<keyword evidence="2" id="KW-0472">Membrane</keyword>
<feature type="compositionally biased region" description="Low complexity" evidence="1">
    <location>
        <begin position="86"/>
        <end position="96"/>
    </location>
</feature>
<keyword evidence="4" id="KW-1185">Reference proteome</keyword>
<keyword evidence="2" id="KW-0812">Transmembrane</keyword>
<gene>
    <name evidence="3" type="ORF">PVK06_041516</name>
</gene>
<reference evidence="3 4" key="1">
    <citation type="submission" date="2023-03" db="EMBL/GenBank/DDBJ databases">
        <title>WGS of Gossypium arboreum.</title>
        <authorList>
            <person name="Yu D."/>
        </authorList>
    </citation>
    <scope>NUCLEOTIDE SEQUENCE [LARGE SCALE GENOMIC DNA]</scope>
    <source>
        <tissue evidence="3">Leaf</tissue>
    </source>
</reference>
<evidence type="ECO:0000313" key="4">
    <source>
        <dbReference type="Proteomes" id="UP001358586"/>
    </source>
</evidence>
<protein>
    <submittedName>
        <fullName evidence="3">Uncharacterized protein</fullName>
    </submittedName>
</protein>
<accession>A0ABR0NAL5</accession>
<evidence type="ECO:0000256" key="2">
    <source>
        <dbReference type="SAM" id="Phobius"/>
    </source>
</evidence>
<proteinExistence type="predicted"/>
<evidence type="ECO:0000313" key="3">
    <source>
        <dbReference type="EMBL" id="KAK5786870.1"/>
    </source>
</evidence>
<name>A0ABR0NAL5_GOSAR</name>
<feature type="transmembrane region" description="Helical" evidence="2">
    <location>
        <begin position="383"/>
        <end position="404"/>
    </location>
</feature>
<organism evidence="3 4">
    <name type="scientific">Gossypium arboreum</name>
    <name type="common">Tree cotton</name>
    <name type="synonym">Gossypium nanking</name>
    <dbReference type="NCBI Taxonomy" id="29729"/>
    <lineage>
        <taxon>Eukaryota</taxon>
        <taxon>Viridiplantae</taxon>
        <taxon>Streptophyta</taxon>
        <taxon>Embryophyta</taxon>
        <taxon>Tracheophyta</taxon>
        <taxon>Spermatophyta</taxon>
        <taxon>Magnoliopsida</taxon>
        <taxon>eudicotyledons</taxon>
        <taxon>Gunneridae</taxon>
        <taxon>Pentapetalae</taxon>
        <taxon>rosids</taxon>
        <taxon>malvids</taxon>
        <taxon>Malvales</taxon>
        <taxon>Malvaceae</taxon>
        <taxon>Malvoideae</taxon>
        <taxon>Gossypium</taxon>
    </lineage>
</organism>
<dbReference type="EMBL" id="JARKNE010000011">
    <property type="protein sequence ID" value="KAK5786870.1"/>
    <property type="molecule type" value="Genomic_DNA"/>
</dbReference>
<feature type="region of interest" description="Disordered" evidence="1">
    <location>
        <begin position="64"/>
        <end position="96"/>
    </location>
</feature>